<dbReference type="Proteomes" id="UP000253490">
    <property type="component" value="Unassembled WGS sequence"/>
</dbReference>
<dbReference type="Pfam" id="PF21835">
    <property type="entry name" value="YIEGIA_cap"/>
    <property type="match status" value="1"/>
</dbReference>
<evidence type="ECO:0000313" key="1">
    <source>
        <dbReference type="EMBL" id="RBP68328.1"/>
    </source>
</evidence>
<reference evidence="1 2" key="1">
    <citation type="submission" date="2018-06" db="EMBL/GenBank/DDBJ databases">
        <title>Genomic Encyclopedia of Type Strains, Phase IV (KMG-IV): sequencing the most valuable type-strain genomes for metagenomic binning, comparative biology and taxonomic classification.</title>
        <authorList>
            <person name="Goeker M."/>
        </authorList>
    </citation>
    <scope>NUCLEOTIDE SEQUENCE [LARGE SCALE GENOMIC DNA]</scope>
    <source>
        <strain evidence="1 2">DSM 22112</strain>
    </source>
</reference>
<sequence length="61" mass="6864">MAKETIVAIVTTNKERVLYSGPPVFYAESKEEAEKTALLLSKITLAMIHDVENECFIIVQH</sequence>
<proteinExistence type="predicted"/>
<dbReference type="OrthoDB" id="1955035at2"/>
<name>A0A366IEI7_9FIRM</name>
<accession>A0A366IEI7</accession>
<evidence type="ECO:0000313" key="2">
    <source>
        <dbReference type="Proteomes" id="UP000253490"/>
    </source>
</evidence>
<dbReference type="InterPro" id="IPR054055">
    <property type="entry name" value="YpzH"/>
</dbReference>
<dbReference type="RefSeq" id="WP_113919760.1">
    <property type="nucleotide sequence ID" value="NZ_QNRX01000003.1"/>
</dbReference>
<gene>
    <name evidence="1" type="ORF">DES36_10390</name>
</gene>
<comment type="caution">
    <text evidence="1">The sequence shown here is derived from an EMBL/GenBank/DDBJ whole genome shotgun (WGS) entry which is preliminary data.</text>
</comment>
<keyword evidence="2" id="KW-1185">Reference proteome</keyword>
<protein>
    <submittedName>
        <fullName evidence="1">Uncharacterized protein</fullName>
    </submittedName>
</protein>
<organism evidence="1 2">
    <name type="scientific">Alkalibaculum bacchi</name>
    <dbReference type="NCBI Taxonomy" id="645887"/>
    <lineage>
        <taxon>Bacteria</taxon>
        <taxon>Bacillati</taxon>
        <taxon>Bacillota</taxon>
        <taxon>Clostridia</taxon>
        <taxon>Eubacteriales</taxon>
        <taxon>Eubacteriaceae</taxon>
        <taxon>Alkalibaculum</taxon>
    </lineage>
</organism>
<dbReference type="EMBL" id="QNRX01000003">
    <property type="protein sequence ID" value="RBP68328.1"/>
    <property type="molecule type" value="Genomic_DNA"/>
</dbReference>
<dbReference type="AlphaFoldDB" id="A0A366IEI7"/>